<dbReference type="EMBL" id="VCAZ01000170">
    <property type="protein sequence ID" value="TTB70990.1"/>
    <property type="molecule type" value="Genomic_DNA"/>
</dbReference>
<protein>
    <submittedName>
        <fullName evidence="1">Uncharacterized protein</fullName>
    </submittedName>
</protein>
<comment type="caution">
    <text evidence="1">The sequence shown here is derived from an EMBL/GenBank/DDBJ whole genome shotgun (WGS) entry which is preliminary data.</text>
</comment>
<evidence type="ECO:0000313" key="2">
    <source>
        <dbReference type="Proteomes" id="UP000319801"/>
    </source>
</evidence>
<sequence length="193" mass="21829">MDITAFLLHHCVPSQLPTISPPHHCVITRTLTWTSLLHLQNINMDITASPPEHWHRHHCFTSLNNNIDVTASPLEHWQWISSASPLDTLEHIDILCSPLDTGIDILCFTSGTLAWTSLLHLWNTGMDITASPLEHWHRHHCFTSGTITWTSLLHLWNTGIDITASTSSRTITWTSLLHLWNTGMDITASPLEQ</sequence>
<reference evidence="1 2" key="1">
    <citation type="journal article" date="2019" name="Genome Biol. Evol.">
        <title>Whole-Genome Sequencing of the Giant Devil Catfish, Bagarius yarrelli.</title>
        <authorList>
            <person name="Jiang W."/>
            <person name="Lv Y."/>
            <person name="Cheng L."/>
            <person name="Yang K."/>
            <person name="Chao B."/>
            <person name="Wang X."/>
            <person name="Li Y."/>
            <person name="Pan X."/>
            <person name="You X."/>
            <person name="Zhang Y."/>
            <person name="Yang J."/>
            <person name="Li J."/>
            <person name="Zhang X."/>
            <person name="Liu S."/>
            <person name="Sun C."/>
            <person name="Yang J."/>
            <person name="Shi Q."/>
        </authorList>
    </citation>
    <scope>NUCLEOTIDE SEQUENCE [LARGE SCALE GENOMIC DNA]</scope>
    <source>
        <strain evidence="1">JWS20170419001</strain>
        <tissue evidence="1">Muscle</tissue>
    </source>
</reference>
<accession>A0A556V9C5</accession>
<dbReference type="Proteomes" id="UP000319801">
    <property type="component" value="Unassembled WGS sequence"/>
</dbReference>
<keyword evidence="2" id="KW-1185">Reference proteome</keyword>
<gene>
    <name evidence="1" type="ORF">Baya_14643</name>
</gene>
<evidence type="ECO:0000313" key="1">
    <source>
        <dbReference type="EMBL" id="TTB70990.1"/>
    </source>
</evidence>
<name>A0A556V9C5_BAGYA</name>
<organism evidence="1 2">
    <name type="scientific">Bagarius yarrelli</name>
    <name type="common">Goonch</name>
    <name type="synonym">Bagrus yarrelli</name>
    <dbReference type="NCBI Taxonomy" id="175774"/>
    <lineage>
        <taxon>Eukaryota</taxon>
        <taxon>Metazoa</taxon>
        <taxon>Chordata</taxon>
        <taxon>Craniata</taxon>
        <taxon>Vertebrata</taxon>
        <taxon>Euteleostomi</taxon>
        <taxon>Actinopterygii</taxon>
        <taxon>Neopterygii</taxon>
        <taxon>Teleostei</taxon>
        <taxon>Ostariophysi</taxon>
        <taxon>Siluriformes</taxon>
        <taxon>Sisoridae</taxon>
        <taxon>Sisorinae</taxon>
        <taxon>Bagarius</taxon>
    </lineage>
</organism>
<proteinExistence type="predicted"/>
<dbReference type="AlphaFoldDB" id="A0A556V9C5"/>